<protein>
    <submittedName>
        <fullName evidence="2">Uncharacterized protein</fullName>
    </submittedName>
</protein>
<reference evidence="2 3" key="1">
    <citation type="journal article" date="2012" name="J. Bacteriol.">
        <title>Genome Sequence of Blastococcus saxobsidens DD2, a Stone-Inhabiting Bacterium.</title>
        <authorList>
            <person name="Chouaia B."/>
            <person name="Crotti E."/>
            <person name="Brusetti L."/>
            <person name="Daffonchio D."/>
            <person name="Essoussi I."/>
            <person name="Nouioui I."/>
            <person name="Sbissi I."/>
            <person name="Ghodhbane-Gtari F."/>
            <person name="Gtari M."/>
            <person name="Vacherie B."/>
            <person name="Barbe V."/>
            <person name="Medigue C."/>
            <person name="Gury J."/>
            <person name="Pujic P."/>
            <person name="Normand P."/>
        </authorList>
    </citation>
    <scope>NUCLEOTIDE SEQUENCE [LARGE SCALE GENOMIC DNA]</scope>
    <source>
        <strain evidence="2 3">DD2</strain>
    </source>
</reference>
<feature type="region of interest" description="Disordered" evidence="1">
    <location>
        <begin position="1"/>
        <end position="38"/>
    </location>
</feature>
<proteinExistence type="predicted"/>
<evidence type="ECO:0000313" key="3">
    <source>
        <dbReference type="Proteomes" id="UP000007517"/>
    </source>
</evidence>
<keyword evidence="3" id="KW-1185">Reference proteome</keyword>
<dbReference type="EMBL" id="FO117623">
    <property type="protein sequence ID" value="CCG04094.1"/>
    <property type="molecule type" value="Genomic_DNA"/>
</dbReference>
<dbReference type="STRING" id="1146883.BLASA_3226"/>
<dbReference type="HOGENOM" id="CLU_3325163_0_0_11"/>
<gene>
    <name evidence="2" type="ordered locus">BLASA_3226</name>
</gene>
<dbReference type="Proteomes" id="UP000007517">
    <property type="component" value="Chromosome"/>
</dbReference>
<sequence>MGRSPPAASPGPLARSVARRRRHRRPYPLHRWQQRDQP</sequence>
<accession>H6RQC7</accession>
<evidence type="ECO:0000256" key="1">
    <source>
        <dbReference type="SAM" id="MobiDB-lite"/>
    </source>
</evidence>
<dbReference type="KEGG" id="bsd:BLASA_3226"/>
<organism evidence="2 3">
    <name type="scientific">Blastococcus saxobsidens (strain DD2)</name>
    <dbReference type="NCBI Taxonomy" id="1146883"/>
    <lineage>
        <taxon>Bacteria</taxon>
        <taxon>Bacillati</taxon>
        <taxon>Actinomycetota</taxon>
        <taxon>Actinomycetes</taxon>
        <taxon>Geodermatophilales</taxon>
        <taxon>Geodermatophilaceae</taxon>
        <taxon>Blastococcus</taxon>
    </lineage>
</organism>
<reference evidence="3" key="2">
    <citation type="submission" date="2012-02" db="EMBL/GenBank/DDBJ databases">
        <title>Complete genome sequence of Blastococcus saxobsidens strain DD2.</title>
        <authorList>
            <person name="Genoscope."/>
        </authorList>
    </citation>
    <scope>NUCLEOTIDE SEQUENCE [LARGE SCALE GENOMIC DNA]</scope>
    <source>
        <strain evidence="3">DD2</strain>
    </source>
</reference>
<feature type="compositionally biased region" description="Basic residues" evidence="1">
    <location>
        <begin position="17"/>
        <end position="28"/>
    </location>
</feature>
<evidence type="ECO:0000313" key="2">
    <source>
        <dbReference type="EMBL" id="CCG04094.1"/>
    </source>
</evidence>
<name>H6RQC7_BLASD</name>
<dbReference type="AlphaFoldDB" id="H6RQC7"/>